<dbReference type="EMBL" id="MZ240751">
    <property type="protein sequence ID" value="QXX99486.1"/>
    <property type="molecule type" value="Genomic_DNA"/>
</dbReference>
<proteinExistence type="inferred from homology"/>
<keyword evidence="9" id="KW-1278">Translocase</keyword>
<evidence type="ECO:0000259" key="18">
    <source>
        <dbReference type="Pfam" id="PF00361"/>
    </source>
</evidence>
<evidence type="ECO:0000256" key="14">
    <source>
        <dbReference type="ARBA" id="ARBA00023128"/>
    </source>
</evidence>
<keyword evidence="7 17" id="KW-0679">Respiratory chain</keyword>
<evidence type="ECO:0000256" key="1">
    <source>
        <dbReference type="ARBA" id="ARBA00003257"/>
    </source>
</evidence>
<evidence type="ECO:0000313" key="20">
    <source>
        <dbReference type="EMBL" id="QXX99486.1"/>
    </source>
</evidence>
<comment type="catalytic activity">
    <reaction evidence="16 17">
        <text>a ubiquinone + NADH + 5 H(+)(in) = a ubiquinol + NAD(+) + 4 H(+)(out)</text>
        <dbReference type="Rhea" id="RHEA:29091"/>
        <dbReference type="Rhea" id="RHEA-COMP:9565"/>
        <dbReference type="Rhea" id="RHEA-COMP:9566"/>
        <dbReference type="ChEBI" id="CHEBI:15378"/>
        <dbReference type="ChEBI" id="CHEBI:16389"/>
        <dbReference type="ChEBI" id="CHEBI:17976"/>
        <dbReference type="ChEBI" id="CHEBI:57540"/>
        <dbReference type="ChEBI" id="CHEBI:57945"/>
        <dbReference type="EC" id="7.1.1.2"/>
    </reaction>
</comment>
<feature type="transmembrane region" description="Helical" evidence="17">
    <location>
        <begin position="113"/>
        <end position="135"/>
    </location>
</feature>
<feature type="transmembrane region" description="Helical" evidence="17">
    <location>
        <begin position="32"/>
        <end position="57"/>
    </location>
</feature>
<dbReference type="GO" id="GO:0042773">
    <property type="term" value="P:ATP synthesis coupled electron transport"/>
    <property type="evidence" value="ECO:0007669"/>
    <property type="project" value="InterPro"/>
</dbReference>
<comment type="function">
    <text evidence="1">Core subunit of the mitochondrial membrane respiratory chain NADH dehydrogenase (Complex I) that is believed to belong to the minimal assembly required for catalysis. Complex I functions in the transfer of electrons from NADH to the respiratory chain. The immediate electron acceptor for the enzyme is believed to be ubiquinone.</text>
</comment>
<feature type="transmembrane region" description="Helical" evidence="17">
    <location>
        <begin position="147"/>
        <end position="171"/>
    </location>
</feature>
<keyword evidence="6 17" id="KW-0813">Transport</keyword>
<comment type="subcellular location">
    <subcellularLocation>
        <location evidence="2 17">Mitochondrion membrane</location>
        <topology evidence="2 17">Multi-pass membrane protein</topology>
    </subcellularLocation>
</comment>
<dbReference type="AlphaFoldDB" id="A0A8F8AFG8"/>
<feature type="transmembrane region" description="Helical" evidence="17">
    <location>
        <begin position="90"/>
        <end position="107"/>
    </location>
</feature>
<dbReference type="GO" id="GO:0031966">
    <property type="term" value="C:mitochondrial membrane"/>
    <property type="evidence" value="ECO:0007669"/>
    <property type="project" value="UniProtKB-SubCell"/>
</dbReference>
<reference evidence="20" key="1">
    <citation type="submission" date="2021-05" db="EMBL/GenBank/DDBJ databases">
        <title>Mitochondrial complete genome of Dimorphostylis asiatica.</title>
        <authorList>
            <person name="Park J."/>
        </authorList>
    </citation>
    <scope>NUCLEOTIDE SEQUENCE</scope>
</reference>
<dbReference type="InterPro" id="IPR001750">
    <property type="entry name" value="ND/Mrp_TM"/>
</dbReference>
<comment type="function">
    <text evidence="17">Core subunit of the mitochondrial membrane respiratory chain NADH dehydrogenase (Complex I) which catalyzes electron transfer from NADH through the respiratory chain, using ubiquinone as an electron acceptor. Essential for the catalytic activity and assembly of complex I.</text>
</comment>
<feature type="transmembrane region" description="Helical" evidence="17">
    <location>
        <begin position="191"/>
        <end position="212"/>
    </location>
</feature>
<keyword evidence="10 17" id="KW-0249">Electron transport</keyword>
<protein>
    <recommendedName>
        <fullName evidence="5 17">NADH-ubiquinone oxidoreductase chain 4</fullName>
        <ecNumber evidence="4 17">7.1.1.2</ecNumber>
    </recommendedName>
</protein>
<feature type="transmembrane region" description="Helical" evidence="17">
    <location>
        <begin position="224"/>
        <end position="247"/>
    </location>
</feature>
<keyword evidence="8 17" id="KW-0812">Transmembrane</keyword>
<feature type="domain" description="NADH:ubiquinone oxidoreductase chain 4 N-terminal" evidence="19">
    <location>
        <begin position="7"/>
        <end position="105"/>
    </location>
</feature>
<keyword evidence="14 17" id="KW-0496">Mitochondrion</keyword>
<name>A0A8F8AFG8_9CRUS</name>
<evidence type="ECO:0000256" key="17">
    <source>
        <dbReference type="RuleBase" id="RU003297"/>
    </source>
</evidence>
<accession>A0A8F8AFG8</accession>
<dbReference type="GO" id="GO:0003954">
    <property type="term" value="F:NADH dehydrogenase activity"/>
    <property type="evidence" value="ECO:0007669"/>
    <property type="project" value="TreeGrafter"/>
</dbReference>
<evidence type="ECO:0000256" key="4">
    <source>
        <dbReference type="ARBA" id="ARBA00012944"/>
    </source>
</evidence>
<dbReference type="PANTHER" id="PTHR43507">
    <property type="entry name" value="NADH-UBIQUINONE OXIDOREDUCTASE CHAIN 4"/>
    <property type="match status" value="1"/>
</dbReference>
<gene>
    <name evidence="20" type="primary">ND4</name>
</gene>
<feature type="transmembrane region" description="Helical" evidence="17">
    <location>
        <begin position="429"/>
        <end position="448"/>
    </location>
</feature>
<sequence length="449" mass="51234">MHEFDVMMVMFSVIICMILSLNMWVVECIFMALGFIYLFMNFFISFEFMFSGMVYFFDFVSSSLSILSFWVFFLSTISMVKIYKKNTFSYNFLFMNILLLMCLLVSFSASSFLVFYLFFEFSLFPMLVIIMGWGYQPERMQAGMYMFLYTVMASLPLLAVSLGVCSELKILSFNYYVVNLGYFSDFMMMSSLVLFMFAFMVKLPIYFVHLWLPKAHVEAPVSGSMILAGVLLKLGGYGLFRILVMFYKTLTKISWFWVSMGLIGGCLVSVLSLRQVDMKSLIAYSSVAHMSLVLAGFLSLSVVGFKGAMMLMIGHGLCSSGMFFIANLSYEGSGSRLMHLNKGMLNILPSASIFWFVLSMGNMAAPLTINLFSEIMIITCMFGFAKSCLFMMSWMCFFSAGYSLYLYISTNHGMIGLLKSFGSFSLVDLLILFLHIFPLNFMFFIGYFF</sequence>
<evidence type="ECO:0000256" key="16">
    <source>
        <dbReference type="ARBA" id="ARBA00049551"/>
    </source>
</evidence>
<evidence type="ECO:0000256" key="3">
    <source>
        <dbReference type="ARBA" id="ARBA00009025"/>
    </source>
</evidence>
<dbReference type="GO" id="GO:0008137">
    <property type="term" value="F:NADH dehydrogenase (ubiquinone) activity"/>
    <property type="evidence" value="ECO:0007669"/>
    <property type="project" value="UniProtKB-UniRule"/>
</dbReference>
<dbReference type="Pfam" id="PF01059">
    <property type="entry name" value="Oxidored_q5_N"/>
    <property type="match status" value="1"/>
</dbReference>
<dbReference type="EC" id="7.1.1.2" evidence="4 17"/>
<keyword evidence="15 17" id="KW-0472">Membrane</keyword>
<evidence type="ECO:0000259" key="19">
    <source>
        <dbReference type="Pfam" id="PF01059"/>
    </source>
</evidence>
<evidence type="ECO:0000256" key="8">
    <source>
        <dbReference type="ARBA" id="ARBA00022692"/>
    </source>
</evidence>
<evidence type="ECO:0000256" key="5">
    <source>
        <dbReference type="ARBA" id="ARBA00021006"/>
    </source>
</evidence>
<comment type="similarity">
    <text evidence="3 17">Belongs to the complex I subunit 4 family.</text>
</comment>
<evidence type="ECO:0000256" key="9">
    <source>
        <dbReference type="ARBA" id="ARBA00022967"/>
    </source>
</evidence>
<dbReference type="Pfam" id="PF00361">
    <property type="entry name" value="Proton_antipo_M"/>
    <property type="match status" value="1"/>
</dbReference>
<geneLocation type="mitochondrion" evidence="20"/>
<evidence type="ECO:0000256" key="7">
    <source>
        <dbReference type="ARBA" id="ARBA00022660"/>
    </source>
</evidence>
<evidence type="ECO:0000256" key="15">
    <source>
        <dbReference type="ARBA" id="ARBA00023136"/>
    </source>
</evidence>
<feature type="transmembrane region" description="Helical" evidence="17">
    <location>
        <begin position="347"/>
        <end position="369"/>
    </location>
</feature>
<feature type="transmembrane region" description="Helical" evidence="17">
    <location>
        <begin position="63"/>
        <end position="83"/>
    </location>
</feature>
<dbReference type="GO" id="GO:0015990">
    <property type="term" value="P:electron transport coupled proton transport"/>
    <property type="evidence" value="ECO:0007669"/>
    <property type="project" value="TreeGrafter"/>
</dbReference>
<keyword evidence="12 17" id="KW-0520">NAD</keyword>
<evidence type="ECO:0000256" key="6">
    <source>
        <dbReference type="ARBA" id="ARBA00022448"/>
    </source>
</evidence>
<evidence type="ECO:0000256" key="13">
    <source>
        <dbReference type="ARBA" id="ARBA00023075"/>
    </source>
</evidence>
<dbReference type="InterPro" id="IPR003918">
    <property type="entry name" value="NADH_UbQ_OxRdtase"/>
</dbReference>
<keyword evidence="13 17" id="KW-0830">Ubiquinone</keyword>
<evidence type="ECO:0000256" key="11">
    <source>
        <dbReference type="ARBA" id="ARBA00022989"/>
    </source>
</evidence>
<dbReference type="GO" id="GO:0048039">
    <property type="term" value="F:ubiquinone binding"/>
    <property type="evidence" value="ECO:0007669"/>
    <property type="project" value="TreeGrafter"/>
</dbReference>
<dbReference type="PANTHER" id="PTHR43507:SF20">
    <property type="entry name" value="NADH-UBIQUINONE OXIDOREDUCTASE CHAIN 4"/>
    <property type="match status" value="1"/>
</dbReference>
<feature type="transmembrane region" description="Helical" evidence="17">
    <location>
        <begin position="375"/>
        <end position="408"/>
    </location>
</feature>
<evidence type="ECO:0000256" key="12">
    <source>
        <dbReference type="ARBA" id="ARBA00023027"/>
    </source>
</evidence>
<organism evidence="20">
    <name type="scientific">Dimorphostylis asiatica</name>
    <dbReference type="NCBI Taxonomy" id="2840398"/>
    <lineage>
        <taxon>Eukaryota</taxon>
        <taxon>Metazoa</taxon>
        <taxon>Ecdysozoa</taxon>
        <taxon>Arthropoda</taxon>
        <taxon>Crustacea</taxon>
        <taxon>Multicrustacea</taxon>
        <taxon>Malacostraca</taxon>
        <taxon>Eumalacostraca</taxon>
        <taxon>Peracarida</taxon>
        <taxon>Cumacea</taxon>
        <taxon>Diastylidae</taxon>
        <taxon>Dimorphostylis</taxon>
    </lineage>
</organism>
<dbReference type="PRINTS" id="PR01437">
    <property type="entry name" value="NUOXDRDTASE4"/>
</dbReference>
<feature type="domain" description="NADH:quinone oxidoreductase/Mrp antiporter transmembrane" evidence="18">
    <location>
        <begin position="109"/>
        <end position="392"/>
    </location>
</feature>
<feature type="transmembrane region" description="Helical" evidence="17">
    <location>
        <begin position="253"/>
        <end position="274"/>
    </location>
</feature>
<dbReference type="InterPro" id="IPR000260">
    <property type="entry name" value="NADH4_N"/>
</dbReference>
<feature type="transmembrane region" description="Helical" evidence="17">
    <location>
        <begin position="6"/>
        <end position="25"/>
    </location>
</feature>
<keyword evidence="11 17" id="KW-1133">Transmembrane helix</keyword>
<evidence type="ECO:0000256" key="2">
    <source>
        <dbReference type="ARBA" id="ARBA00004225"/>
    </source>
</evidence>
<evidence type="ECO:0000256" key="10">
    <source>
        <dbReference type="ARBA" id="ARBA00022982"/>
    </source>
</evidence>